<organism evidence="2 3">
    <name type="scientific">Halorientalis pallida</name>
    <dbReference type="NCBI Taxonomy" id="2479928"/>
    <lineage>
        <taxon>Archaea</taxon>
        <taxon>Methanobacteriati</taxon>
        <taxon>Methanobacteriota</taxon>
        <taxon>Stenosarchaea group</taxon>
        <taxon>Halobacteria</taxon>
        <taxon>Halobacteriales</taxon>
        <taxon>Haloarculaceae</taxon>
        <taxon>Halorientalis</taxon>
    </lineage>
</organism>
<proteinExistence type="predicted"/>
<keyword evidence="3" id="KW-1185">Reference proteome</keyword>
<gene>
    <name evidence="2" type="ORF">EAF64_06460</name>
</gene>
<name>A0A498KXY4_9EURY</name>
<evidence type="ECO:0000313" key="3">
    <source>
        <dbReference type="Proteomes" id="UP000289691"/>
    </source>
</evidence>
<feature type="compositionally biased region" description="Basic and acidic residues" evidence="1">
    <location>
        <begin position="51"/>
        <end position="62"/>
    </location>
</feature>
<dbReference type="Proteomes" id="UP000289691">
    <property type="component" value="Unassembled WGS sequence"/>
</dbReference>
<reference evidence="2 3" key="1">
    <citation type="submission" date="2019-01" db="EMBL/GenBank/DDBJ databases">
        <title>Halorientalis sp. F13-25 a new haloarchaeum isolated from hypersaline water.</title>
        <authorList>
            <person name="Ana D.-V."/>
            <person name="Cristina S.-P."/>
            <person name="Antonio V."/>
        </authorList>
    </citation>
    <scope>NUCLEOTIDE SEQUENCE [LARGE SCALE GENOMIC DNA]</scope>
    <source>
        <strain evidence="2 3">F13-25</strain>
    </source>
</reference>
<sequence length="76" mass="8575">MRTPSSGTRRRIGCTPRTGCWFGCPSSSPGHERSEWPLFRPRFSTSGARSAPEEKKVEAENRMHAQNGLLVWLSEQ</sequence>
<evidence type="ECO:0000256" key="1">
    <source>
        <dbReference type="SAM" id="MobiDB-lite"/>
    </source>
</evidence>
<dbReference type="AlphaFoldDB" id="A0A498KXY4"/>
<protein>
    <submittedName>
        <fullName evidence="2">Uncharacterized protein</fullName>
    </submittedName>
</protein>
<accession>A0A498KXY4</accession>
<feature type="region of interest" description="Disordered" evidence="1">
    <location>
        <begin position="42"/>
        <end position="62"/>
    </location>
</feature>
<comment type="caution">
    <text evidence="2">The sequence shown here is derived from an EMBL/GenBank/DDBJ whole genome shotgun (WGS) entry which is preliminary data.</text>
</comment>
<dbReference type="EMBL" id="RDFA01000002">
    <property type="protein sequence ID" value="RXK50199.1"/>
    <property type="molecule type" value="Genomic_DNA"/>
</dbReference>
<evidence type="ECO:0000313" key="2">
    <source>
        <dbReference type="EMBL" id="RXK50199.1"/>
    </source>
</evidence>